<proteinExistence type="predicted"/>
<feature type="domain" description="Alginate export" evidence="1">
    <location>
        <begin position="121"/>
        <end position="449"/>
    </location>
</feature>
<name>A0A2K8UHH3_9GAMM</name>
<reference evidence="2 3" key="1">
    <citation type="submission" date="2017-03" db="EMBL/GenBank/DDBJ databases">
        <title>Complete genome sequence of Candidatus 'Thiodictyon syntrophicum' sp. nov. strain Cad16T, a photolithoautotroph purple sulfur bacterium isolated from an alpine meromictic lake.</title>
        <authorList>
            <person name="Luedin S.M."/>
            <person name="Pothier J.F."/>
            <person name="Danza F."/>
            <person name="Storelli N."/>
            <person name="Wittwer M."/>
            <person name="Tonolla M."/>
        </authorList>
    </citation>
    <scope>NUCLEOTIDE SEQUENCE [LARGE SCALE GENOMIC DNA]</scope>
    <source>
        <strain evidence="2 3">Cad16T</strain>
    </source>
</reference>
<dbReference type="InterPro" id="IPR053728">
    <property type="entry name" value="Alginate_Permeability_Chnl"/>
</dbReference>
<evidence type="ECO:0000259" key="1">
    <source>
        <dbReference type="Pfam" id="PF13372"/>
    </source>
</evidence>
<dbReference type="Pfam" id="PF13372">
    <property type="entry name" value="Alginate_exp"/>
    <property type="match status" value="1"/>
</dbReference>
<evidence type="ECO:0000313" key="3">
    <source>
        <dbReference type="Proteomes" id="UP000232638"/>
    </source>
</evidence>
<gene>
    <name evidence="2" type="ORF">THSYN_28295</name>
</gene>
<keyword evidence="3" id="KW-1185">Reference proteome</keyword>
<dbReference type="AlphaFoldDB" id="A0A2K8UHH3"/>
<protein>
    <recommendedName>
        <fullName evidence="1">Alginate export domain-containing protein</fullName>
    </recommendedName>
</protein>
<dbReference type="Proteomes" id="UP000232638">
    <property type="component" value="Chromosome"/>
</dbReference>
<dbReference type="OrthoDB" id="9766302at2"/>
<evidence type="ECO:0000313" key="2">
    <source>
        <dbReference type="EMBL" id="AUB84987.1"/>
    </source>
</evidence>
<dbReference type="Gene3D" id="2.40.160.100">
    <property type="match status" value="1"/>
</dbReference>
<dbReference type="InterPro" id="IPR025388">
    <property type="entry name" value="Alginate_export_dom"/>
</dbReference>
<dbReference type="EMBL" id="CP020370">
    <property type="protein sequence ID" value="AUB84987.1"/>
    <property type="molecule type" value="Genomic_DNA"/>
</dbReference>
<sequence>MASQSAAADQTYGKFSFGADTRLREEYIGNLGLNEMTLTPRGASTGLANPTANRVFQRYRFRGWGQWAPSEHFALAARLMWEGRHYTLPPKSAFTPASFPPGIAFEPWYVGGVLFDVLTLDFKKIANTGLSLKVGRQDVILGDGWLVLDGTPIDGSRTIYMDAARATWAVDSLKTTFDLIYINNPANTDNFPKPLNGDIEDQTEQYEQGTILYARNKSLIKDTNLDLYAIYKGNRPNYTPRNMRVNNGYPFSSPPDDGQVYAVGLRINSKLSPHWNLRAEAAGEWGANRVNFDAVNQDISALGFNGRLTYAFNDKLANRVHVDLEYLSGDDPNTKNNEAFDPLWGRWPQWSELMIYQWPLDSRVGQATNLIRANLGWIAKVHPTTEVLLDYHALWADQQSVRTLSQFYNISHDGNFRGHLFTGWVKTKFNKNLSGHLVAEYLAPGDFYAVNRQDGSYFLRAEIVLAF</sequence>
<dbReference type="KEGG" id="tsy:THSYN_28295"/>
<organism evidence="2 3">
    <name type="scientific">Candidatus Thiodictyon syntrophicum</name>
    <dbReference type="NCBI Taxonomy" id="1166950"/>
    <lineage>
        <taxon>Bacteria</taxon>
        <taxon>Pseudomonadati</taxon>
        <taxon>Pseudomonadota</taxon>
        <taxon>Gammaproteobacteria</taxon>
        <taxon>Chromatiales</taxon>
        <taxon>Chromatiaceae</taxon>
        <taxon>Thiodictyon</taxon>
    </lineage>
</organism>
<accession>A0A2K8UHH3</accession>